<dbReference type="GO" id="GO:0003700">
    <property type="term" value="F:DNA-binding transcription factor activity"/>
    <property type="evidence" value="ECO:0007669"/>
    <property type="project" value="TreeGrafter"/>
</dbReference>
<dbReference type="Proteomes" id="UP000198802">
    <property type="component" value="Unassembled WGS sequence"/>
</dbReference>
<dbReference type="PRINTS" id="PR00455">
    <property type="entry name" value="HTHTETR"/>
</dbReference>
<protein>
    <submittedName>
        <fullName evidence="7">DNA-binding transcriptional regulator, AcrR family</fullName>
    </submittedName>
</protein>
<accession>A0A0S4QPE0</accession>
<dbReference type="Pfam" id="PF02909">
    <property type="entry name" value="TetR_C_1"/>
    <property type="match status" value="1"/>
</dbReference>
<keyword evidence="3 5" id="KW-0238">DNA-binding</keyword>
<gene>
    <name evidence="7" type="ORF">Ga0074812_108304</name>
</gene>
<dbReference type="PANTHER" id="PTHR30055">
    <property type="entry name" value="HTH-TYPE TRANSCRIPTIONAL REGULATOR RUTR"/>
    <property type="match status" value="1"/>
</dbReference>
<dbReference type="EMBL" id="FAOZ01000008">
    <property type="protein sequence ID" value="CUU56776.1"/>
    <property type="molecule type" value="Genomic_DNA"/>
</dbReference>
<keyword evidence="8" id="KW-1185">Reference proteome</keyword>
<evidence type="ECO:0000256" key="2">
    <source>
        <dbReference type="ARBA" id="ARBA00023015"/>
    </source>
</evidence>
<keyword evidence="1" id="KW-0678">Repressor</keyword>
<dbReference type="InterPro" id="IPR004111">
    <property type="entry name" value="Repressor_TetR_C"/>
</dbReference>
<dbReference type="GO" id="GO:0045892">
    <property type="term" value="P:negative regulation of DNA-templated transcription"/>
    <property type="evidence" value="ECO:0007669"/>
    <property type="project" value="InterPro"/>
</dbReference>
<feature type="DNA-binding region" description="H-T-H motif" evidence="5">
    <location>
        <begin position="31"/>
        <end position="50"/>
    </location>
</feature>
<evidence type="ECO:0000313" key="7">
    <source>
        <dbReference type="EMBL" id="CUU56776.1"/>
    </source>
</evidence>
<dbReference type="GO" id="GO:0046677">
    <property type="term" value="P:response to antibiotic"/>
    <property type="evidence" value="ECO:0007669"/>
    <property type="project" value="InterPro"/>
</dbReference>
<evidence type="ECO:0000256" key="4">
    <source>
        <dbReference type="ARBA" id="ARBA00023163"/>
    </source>
</evidence>
<keyword evidence="2" id="KW-0805">Transcription regulation</keyword>
<reference evidence="8" key="1">
    <citation type="submission" date="2015-11" db="EMBL/GenBank/DDBJ databases">
        <authorList>
            <person name="Varghese N."/>
        </authorList>
    </citation>
    <scope>NUCLEOTIDE SEQUENCE [LARGE SCALE GENOMIC DNA]</scope>
    <source>
        <strain evidence="8">DSM 45899</strain>
    </source>
</reference>
<sequence>MPRPSQPLLSRRLVIETALRLIDEEGLETFSLPRLATRLQVRTPSLYHHFTDKAEILAAVAREIVLEARPPSEHLGDAWMEWFVGLGLSFRRAVLRHSNAALVLLQYLPRDVLTEVYEEAATVLAEVGVPAEQRLLIIDGLDKMVLGAVLTEAMKSPADRARIFSGVEPEKLPALATAMDANSRSAAEIYAESLRCLLRGAVNPADLVPAQP</sequence>
<dbReference type="InterPro" id="IPR050109">
    <property type="entry name" value="HTH-type_TetR-like_transc_reg"/>
</dbReference>
<dbReference type="Pfam" id="PF00440">
    <property type="entry name" value="TetR_N"/>
    <property type="match status" value="1"/>
</dbReference>
<evidence type="ECO:0000256" key="3">
    <source>
        <dbReference type="ARBA" id="ARBA00023125"/>
    </source>
</evidence>
<dbReference type="GO" id="GO:0000976">
    <property type="term" value="F:transcription cis-regulatory region binding"/>
    <property type="evidence" value="ECO:0007669"/>
    <property type="project" value="TreeGrafter"/>
</dbReference>
<evidence type="ECO:0000256" key="5">
    <source>
        <dbReference type="PROSITE-ProRule" id="PRU00335"/>
    </source>
</evidence>
<dbReference type="InterPro" id="IPR003012">
    <property type="entry name" value="Tet_transcr_reg_TetR"/>
</dbReference>
<evidence type="ECO:0000256" key="1">
    <source>
        <dbReference type="ARBA" id="ARBA00022491"/>
    </source>
</evidence>
<dbReference type="SUPFAM" id="SSF46689">
    <property type="entry name" value="Homeodomain-like"/>
    <property type="match status" value="1"/>
</dbReference>
<dbReference type="PROSITE" id="PS50977">
    <property type="entry name" value="HTH_TETR_2"/>
    <property type="match status" value="1"/>
</dbReference>
<dbReference type="Gene3D" id="1.10.357.10">
    <property type="entry name" value="Tetracycline Repressor, domain 2"/>
    <property type="match status" value="1"/>
</dbReference>
<dbReference type="InterPro" id="IPR036271">
    <property type="entry name" value="Tet_transcr_reg_TetR-rel_C_sf"/>
</dbReference>
<dbReference type="InterPro" id="IPR009057">
    <property type="entry name" value="Homeodomain-like_sf"/>
</dbReference>
<dbReference type="InterPro" id="IPR001647">
    <property type="entry name" value="HTH_TetR"/>
</dbReference>
<dbReference type="RefSeq" id="WP_054569930.1">
    <property type="nucleotide sequence ID" value="NZ_FAOZ01000008.1"/>
</dbReference>
<organism evidence="7 8">
    <name type="scientific">Parafrankia irregularis</name>
    <dbReference type="NCBI Taxonomy" id="795642"/>
    <lineage>
        <taxon>Bacteria</taxon>
        <taxon>Bacillati</taxon>
        <taxon>Actinomycetota</taxon>
        <taxon>Actinomycetes</taxon>
        <taxon>Frankiales</taxon>
        <taxon>Frankiaceae</taxon>
        <taxon>Parafrankia</taxon>
    </lineage>
</organism>
<name>A0A0S4QPE0_9ACTN</name>
<dbReference type="PANTHER" id="PTHR30055:SF151">
    <property type="entry name" value="TRANSCRIPTIONAL REGULATORY PROTEIN"/>
    <property type="match status" value="1"/>
</dbReference>
<proteinExistence type="predicted"/>
<keyword evidence="4" id="KW-0804">Transcription</keyword>
<evidence type="ECO:0000259" key="6">
    <source>
        <dbReference type="PROSITE" id="PS50977"/>
    </source>
</evidence>
<dbReference type="AlphaFoldDB" id="A0A0S4QPE0"/>
<dbReference type="PRINTS" id="PR00400">
    <property type="entry name" value="TETREPRESSOR"/>
</dbReference>
<feature type="domain" description="HTH tetR-type" evidence="6">
    <location>
        <begin position="8"/>
        <end position="68"/>
    </location>
</feature>
<dbReference type="SUPFAM" id="SSF48498">
    <property type="entry name" value="Tetracyclin repressor-like, C-terminal domain"/>
    <property type="match status" value="1"/>
</dbReference>
<evidence type="ECO:0000313" key="8">
    <source>
        <dbReference type="Proteomes" id="UP000198802"/>
    </source>
</evidence>